<dbReference type="AlphaFoldDB" id="A0A2U9B5U9"/>
<proteinExistence type="predicted"/>
<dbReference type="Proteomes" id="UP000246464">
    <property type="component" value="Chromosome 3"/>
</dbReference>
<name>A0A2U9B5U9_SCOMX</name>
<protein>
    <submittedName>
        <fullName evidence="1">Uncharacterized protein</fullName>
    </submittedName>
</protein>
<sequence>MSTASQRGLYTALDDDKWTHCGHDMFKTQRALFTARALCSSSVFLGLASAREPMNLLDVLSENATQKWIYWKERTRPSRHRYQTHAS</sequence>
<keyword evidence="2" id="KW-1185">Reference proteome</keyword>
<accession>A0A2U9B5U9</accession>
<organism evidence="1 2">
    <name type="scientific">Scophthalmus maximus</name>
    <name type="common">Turbot</name>
    <name type="synonym">Psetta maxima</name>
    <dbReference type="NCBI Taxonomy" id="52904"/>
    <lineage>
        <taxon>Eukaryota</taxon>
        <taxon>Metazoa</taxon>
        <taxon>Chordata</taxon>
        <taxon>Craniata</taxon>
        <taxon>Vertebrata</taxon>
        <taxon>Euteleostomi</taxon>
        <taxon>Actinopterygii</taxon>
        <taxon>Neopterygii</taxon>
        <taxon>Teleostei</taxon>
        <taxon>Neoteleostei</taxon>
        <taxon>Acanthomorphata</taxon>
        <taxon>Carangaria</taxon>
        <taxon>Pleuronectiformes</taxon>
        <taxon>Pleuronectoidei</taxon>
        <taxon>Scophthalmidae</taxon>
        <taxon>Scophthalmus</taxon>
    </lineage>
</organism>
<dbReference type="EMBL" id="CP026245">
    <property type="protein sequence ID" value="AWO99267.1"/>
    <property type="molecule type" value="Genomic_DNA"/>
</dbReference>
<reference evidence="1 2" key="1">
    <citation type="submission" date="2017-12" db="EMBL/GenBank/DDBJ databases">
        <title>Integrating genomic resources of turbot (Scophthalmus maximus) in depth evaluation of genetic and physical mapping variation across individuals.</title>
        <authorList>
            <person name="Martinez P."/>
        </authorList>
    </citation>
    <scope>NUCLEOTIDE SEQUENCE [LARGE SCALE GENOMIC DNA]</scope>
</reference>
<gene>
    <name evidence="1" type="ORF">SMAX5B_000710</name>
</gene>
<evidence type="ECO:0000313" key="2">
    <source>
        <dbReference type="Proteomes" id="UP000246464"/>
    </source>
</evidence>
<evidence type="ECO:0000313" key="1">
    <source>
        <dbReference type="EMBL" id="AWO99267.1"/>
    </source>
</evidence>